<accession>E8R5D0</accession>
<protein>
    <submittedName>
        <fullName evidence="5">Tetratricopeptide TPR_1 repeat-containing protein</fullName>
    </submittedName>
</protein>
<dbReference type="Gene3D" id="1.25.40.10">
    <property type="entry name" value="Tetratricopeptide repeat domain"/>
    <property type="match status" value="3"/>
</dbReference>
<gene>
    <name evidence="5" type="ordered locus">Isop_0074</name>
</gene>
<proteinExistence type="predicted"/>
<evidence type="ECO:0000256" key="4">
    <source>
        <dbReference type="SAM" id="SignalP"/>
    </source>
</evidence>
<feature type="repeat" description="TPR" evidence="3">
    <location>
        <begin position="215"/>
        <end position="248"/>
    </location>
</feature>
<keyword evidence="4" id="KW-0732">Signal</keyword>
<dbReference type="InterPro" id="IPR052384">
    <property type="entry name" value="TMTC_O-mannosyltransferase"/>
</dbReference>
<dbReference type="PANTHER" id="PTHR44216:SF3">
    <property type="entry name" value="PROTEIN O-MANNOSYL-TRANSFERASE TMTC2"/>
    <property type="match status" value="1"/>
</dbReference>
<reference evidence="5 6" key="2">
    <citation type="journal article" date="2011" name="Stand. Genomic Sci.">
        <title>Complete genome sequence of Isosphaera pallida type strain (IS1B).</title>
        <authorList>
            <consortium name="US DOE Joint Genome Institute (JGI-PGF)"/>
            <person name="Goker M."/>
            <person name="Cleland D."/>
            <person name="Saunders E."/>
            <person name="Lapidus A."/>
            <person name="Nolan M."/>
            <person name="Lucas S."/>
            <person name="Hammon N."/>
            <person name="Deshpande S."/>
            <person name="Cheng J.F."/>
            <person name="Tapia R."/>
            <person name="Han C."/>
            <person name="Goodwin L."/>
            <person name="Pitluck S."/>
            <person name="Liolios K."/>
            <person name="Pagani I."/>
            <person name="Ivanova N."/>
            <person name="Mavromatis K."/>
            <person name="Pati A."/>
            <person name="Chen A."/>
            <person name="Palaniappan K."/>
            <person name="Land M."/>
            <person name="Hauser L."/>
            <person name="Chang Y.J."/>
            <person name="Jeffries C.D."/>
            <person name="Detter J.C."/>
            <person name="Beck B."/>
            <person name="Woyke T."/>
            <person name="Bristow J."/>
            <person name="Eisen J.A."/>
            <person name="Markowitz V."/>
            <person name="Hugenholtz P."/>
            <person name="Kyrpides N.C."/>
            <person name="Klenk H.P."/>
        </authorList>
    </citation>
    <scope>NUCLEOTIDE SEQUENCE [LARGE SCALE GENOMIC DNA]</scope>
    <source>
        <strain evidence="6">ATCC 43644 / DSM 9630 / IS1B</strain>
    </source>
</reference>
<evidence type="ECO:0000313" key="6">
    <source>
        <dbReference type="Proteomes" id="UP000008631"/>
    </source>
</evidence>
<dbReference type="Proteomes" id="UP000008631">
    <property type="component" value="Chromosome"/>
</dbReference>
<name>E8R5D0_ISOPI</name>
<dbReference type="InterPro" id="IPR019734">
    <property type="entry name" value="TPR_rpt"/>
</dbReference>
<feature type="repeat" description="TPR" evidence="3">
    <location>
        <begin position="117"/>
        <end position="150"/>
    </location>
</feature>
<dbReference type="STRING" id="575540.Isop_0074"/>
<dbReference type="eggNOG" id="COG0457">
    <property type="taxonomic scope" value="Bacteria"/>
</dbReference>
<evidence type="ECO:0000256" key="2">
    <source>
        <dbReference type="ARBA" id="ARBA00022803"/>
    </source>
</evidence>
<dbReference type="InParanoid" id="E8R5D0"/>
<dbReference type="InterPro" id="IPR011990">
    <property type="entry name" value="TPR-like_helical_dom_sf"/>
</dbReference>
<dbReference type="AlphaFoldDB" id="E8R5D0"/>
<dbReference type="SMART" id="SM00028">
    <property type="entry name" value="TPR"/>
    <property type="match status" value="4"/>
</dbReference>
<dbReference type="Pfam" id="PF13432">
    <property type="entry name" value="TPR_16"/>
    <property type="match status" value="2"/>
</dbReference>
<dbReference type="KEGG" id="ipa:Isop_0074"/>
<feature type="signal peptide" evidence="4">
    <location>
        <begin position="1"/>
        <end position="26"/>
    </location>
</feature>
<dbReference type="PANTHER" id="PTHR44216">
    <property type="entry name" value="PROTEIN O-MANNOSYL-TRANSFERASE TMTC2"/>
    <property type="match status" value="1"/>
</dbReference>
<dbReference type="InterPro" id="IPR013105">
    <property type="entry name" value="TPR_2"/>
</dbReference>
<dbReference type="Pfam" id="PF07719">
    <property type="entry name" value="TPR_2"/>
    <property type="match status" value="2"/>
</dbReference>
<evidence type="ECO:0000313" key="5">
    <source>
        <dbReference type="EMBL" id="ADV60671.1"/>
    </source>
</evidence>
<dbReference type="EMBL" id="CP002353">
    <property type="protein sequence ID" value="ADV60671.1"/>
    <property type="molecule type" value="Genomic_DNA"/>
</dbReference>
<dbReference type="RefSeq" id="WP_013562960.1">
    <property type="nucleotide sequence ID" value="NC_014962.1"/>
</dbReference>
<evidence type="ECO:0000256" key="3">
    <source>
        <dbReference type="PROSITE-ProRule" id="PRU00339"/>
    </source>
</evidence>
<keyword evidence="6" id="KW-1185">Reference proteome</keyword>
<organism evidence="5 6">
    <name type="scientific">Isosphaera pallida (strain ATCC 43644 / DSM 9630 / IS1B)</name>
    <dbReference type="NCBI Taxonomy" id="575540"/>
    <lineage>
        <taxon>Bacteria</taxon>
        <taxon>Pseudomonadati</taxon>
        <taxon>Planctomycetota</taxon>
        <taxon>Planctomycetia</taxon>
        <taxon>Isosphaerales</taxon>
        <taxon>Isosphaeraceae</taxon>
        <taxon>Isosphaera</taxon>
    </lineage>
</organism>
<feature type="chain" id="PRO_5003230089" evidence="4">
    <location>
        <begin position="27"/>
        <end position="313"/>
    </location>
</feature>
<keyword evidence="1" id="KW-0677">Repeat</keyword>
<reference key="1">
    <citation type="submission" date="2010-11" db="EMBL/GenBank/DDBJ databases">
        <title>The complete sequence of chromosome of Isophaera pallida ATCC 43644.</title>
        <authorList>
            <consortium name="US DOE Joint Genome Institute (JGI-PGF)"/>
            <person name="Lucas S."/>
            <person name="Copeland A."/>
            <person name="Lapidus A."/>
            <person name="Bruce D."/>
            <person name="Goodwin L."/>
            <person name="Pitluck S."/>
            <person name="Kyrpides N."/>
            <person name="Mavromatis K."/>
            <person name="Pagani I."/>
            <person name="Ivanova N."/>
            <person name="Saunders E."/>
            <person name="Brettin T."/>
            <person name="Detter J.C."/>
            <person name="Han C."/>
            <person name="Tapia R."/>
            <person name="Land M."/>
            <person name="Hauser L."/>
            <person name="Markowitz V."/>
            <person name="Cheng J.-F."/>
            <person name="Hugenholtz P."/>
            <person name="Woyke T."/>
            <person name="Wu D."/>
            <person name="Eisen J.A."/>
        </authorList>
    </citation>
    <scope>NUCLEOTIDE SEQUENCE</scope>
    <source>
        <strain>ATCC 43644</strain>
    </source>
</reference>
<evidence type="ECO:0000256" key="1">
    <source>
        <dbReference type="ARBA" id="ARBA00022737"/>
    </source>
</evidence>
<keyword evidence="2 3" id="KW-0802">TPR repeat</keyword>
<dbReference type="SUPFAM" id="SSF48452">
    <property type="entry name" value="TPR-like"/>
    <property type="match status" value="1"/>
</dbReference>
<dbReference type="PROSITE" id="PS51257">
    <property type="entry name" value="PROKAR_LIPOPROTEIN"/>
    <property type="match status" value="1"/>
</dbReference>
<dbReference type="PROSITE" id="PS50005">
    <property type="entry name" value="TPR"/>
    <property type="match status" value="2"/>
</dbReference>
<sequence>MGSHVRTPSQCRLVGLAGLLSLTLAAGCQNVNGPKELANNAGRDGLETVQGSHSFTAKVTDQQAYNVHMDLGRVHELRGAHEAAIAEYLQALEVCERSPGRGLLHVAAGSNLNARKAKAHRRIASAYDRLGQFAQAETHYRLALQLTPNDHHIWNDAGYSYYLQNRWSDSERALRTAASMAPEDSRVQINLGLTLAASGKIDEAYNCLAKVAGPAVAHANLGYILAASGKRAEAREHYMAALRLQPEYTPFQRALRKLDEEIQTAGGGVTPKPSFLAVQPEPTAFWQDPKIARASAITGIPMPRPLDLTLKAN</sequence>
<dbReference type="HOGENOM" id="CLU_874052_0_0_0"/>